<dbReference type="SUPFAM" id="SSF75516">
    <property type="entry name" value="Pheromone-binding domain of LuxR-like quorum-sensing transcription factors"/>
    <property type="match status" value="1"/>
</dbReference>
<dbReference type="EMBL" id="JABBGA010000004">
    <property type="protein sequence ID" value="NML25641.1"/>
    <property type="molecule type" value="Genomic_DNA"/>
</dbReference>
<dbReference type="SMART" id="SM00421">
    <property type="entry name" value="HTH_LUXR"/>
    <property type="match status" value="1"/>
</dbReference>
<dbReference type="CDD" id="cd06170">
    <property type="entry name" value="LuxR_C_like"/>
    <property type="match status" value="1"/>
</dbReference>
<comment type="caution">
    <text evidence="5">The sequence shown here is derived from an EMBL/GenBank/DDBJ whole genome shotgun (WGS) entry which is preliminary data.</text>
</comment>
<keyword evidence="2" id="KW-0238">DNA-binding</keyword>
<evidence type="ECO:0000259" key="4">
    <source>
        <dbReference type="PROSITE" id="PS50043"/>
    </source>
</evidence>
<dbReference type="InterPro" id="IPR000792">
    <property type="entry name" value="Tscrpt_reg_LuxR_C"/>
</dbReference>
<name>A0A848G7Q9_9RHOO</name>
<dbReference type="PROSITE" id="PS50043">
    <property type="entry name" value="HTH_LUXR_2"/>
    <property type="match status" value="1"/>
</dbReference>
<evidence type="ECO:0000256" key="3">
    <source>
        <dbReference type="ARBA" id="ARBA00023163"/>
    </source>
</evidence>
<keyword evidence="6" id="KW-1185">Reference proteome</keyword>
<reference evidence="5 6" key="1">
    <citation type="submission" date="2020-04" db="EMBL/GenBank/DDBJ databases">
        <title>Zoogloea sp. G-4-1-14 isolated from soil.</title>
        <authorList>
            <person name="Dahal R.H."/>
        </authorList>
    </citation>
    <scope>NUCLEOTIDE SEQUENCE [LARGE SCALE GENOMIC DNA]</scope>
    <source>
        <strain evidence="5 6">G-4-1-14</strain>
    </source>
</reference>
<accession>A0A848G7Q9</accession>
<dbReference type="PANTHER" id="PTHR44688:SF16">
    <property type="entry name" value="DNA-BINDING TRANSCRIPTIONAL ACTIVATOR DEVR_DOSR"/>
    <property type="match status" value="1"/>
</dbReference>
<feature type="domain" description="HTH luxR-type" evidence="4">
    <location>
        <begin position="155"/>
        <end position="220"/>
    </location>
</feature>
<evidence type="ECO:0000313" key="6">
    <source>
        <dbReference type="Proteomes" id="UP000580043"/>
    </source>
</evidence>
<dbReference type="Proteomes" id="UP000580043">
    <property type="component" value="Unassembled WGS sequence"/>
</dbReference>
<dbReference type="SUPFAM" id="SSF46894">
    <property type="entry name" value="C-terminal effector domain of the bipartite response regulators"/>
    <property type="match status" value="1"/>
</dbReference>
<dbReference type="RefSeq" id="WP_169145257.1">
    <property type="nucleotide sequence ID" value="NZ_JABBGA010000004.1"/>
</dbReference>
<dbReference type="Gene3D" id="3.30.450.80">
    <property type="entry name" value="Transcription factor LuxR-like, autoinducer-binding domain"/>
    <property type="match status" value="1"/>
</dbReference>
<dbReference type="InterPro" id="IPR036388">
    <property type="entry name" value="WH-like_DNA-bd_sf"/>
</dbReference>
<evidence type="ECO:0000256" key="2">
    <source>
        <dbReference type="ARBA" id="ARBA00023125"/>
    </source>
</evidence>
<dbReference type="GO" id="GO:0003677">
    <property type="term" value="F:DNA binding"/>
    <property type="evidence" value="ECO:0007669"/>
    <property type="project" value="UniProtKB-KW"/>
</dbReference>
<organism evidence="5 6">
    <name type="scientific">Zoogloea dura</name>
    <dbReference type="NCBI Taxonomy" id="2728840"/>
    <lineage>
        <taxon>Bacteria</taxon>
        <taxon>Pseudomonadati</taxon>
        <taxon>Pseudomonadota</taxon>
        <taxon>Betaproteobacteria</taxon>
        <taxon>Rhodocyclales</taxon>
        <taxon>Zoogloeaceae</taxon>
        <taxon>Zoogloea</taxon>
    </lineage>
</organism>
<gene>
    <name evidence="5" type="ORF">HHL15_07790</name>
</gene>
<dbReference type="Pfam" id="PF03472">
    <property type="entry name" value="Autoind_bind"/>
    <property type="match status" value="1"/>
</dbReference>
<protein>
    <submittedName>
        <fullName evidence="5">LuxR family transcriptional regulator</fullName>
    </submittedName>
</protein>
<keyword evidence="1" id="KW-0805">Transcription regulation</keyword>
<dbReference type="Pfam" id="PF00196">
    <property type="entry name" value="GerE"/>
    <property type="match status" value="1"/>
</dbReference>
<dbReference type="PANTHER" id="PTHR44688">
    <property type="entry name" value="DNA-BINDING TRANSCRIPTIONAL ACTIVATOR DEVR_DOSR"/>
    <property type="match status" value="1"/>
</dbReference>
<dbReference type="InterPro" id="IPR036693">
    <property type="entry name" value="TF_LuxR_autoind-bd_dom_sf"/>
</dbReference>
<dbReference type="GO" id="GO:0006355">
    <property type="term" value="P:regulation of DNA-templated transcription"/>
    <property type="evidence" value="ECO:0007669"/>
    <property type="project" value="InterPro"/>
</dbReference>
<dbReference type="PROSITE" id="PS00622">
    <property type="entry name" value="HTH_LUXR_1"/>
    <property type="match status" value="1"/>
</dbReference>
<proteinExistence type="predicted"/>
<evidence type="ECO:0000256" key="1">
    <source>
        <dbReference type="ARBA" id="ARBA00023015"/>
    </source>
</evidence>
<dbReference type="AlphaFoldDB" id="A0A848G7Q9"/>
<dbReference type="PRINTS" id="PR00038">
    <property type="entry name" value="HTHLUXR"/>
</dbReference>
<dbReference type="InterPro" id="IPR016032">
    <property type="entry name" value="Sig_transdc_resp-reg_C-effctor"/>
</dbReference>
<evidence type="ECO:0000313" key="5">
    <source>
        <dbReference type="EMBL" id="NML25641.1"/>
    </source>
</evidence>
<keyword evidence="3" id="KW-0804">Transcription</keyword>
<sequence length="227" mass="25265">MASLQAVTAFFCGQLGFDHFIYALRMPTRLSDARLIMIDGYPASWVAHYFAQSYYDVDPVMSYCADNVLPIEWHNLDLQAGSASARMMEDAARFGLKSGVTMPLHGPNGELGILSFGADRADDAAHALTKQALPYVQLIAAHVHDAIKRLHGLDEVLERPRLSKRELECLRWVGDGKSSWEISQILNLSERTVNFHINNATTKLGATSRQHAATKAVLQHLIRPHPF</sequence>
<dbReference type="InterPro" id="IPR005143">
    <property type="entry name" value="TF_LuxR_autoind-bd_dom"/>
</dbReference>
<dbReference type="Gene3D" id="1.10.10.10">
    <property type="entry name" value="Winged helix-like DNA-binding domain superfamily/Winged helix DNA-binding domain"/>
    <property type="match status" value="1"/>
</dbReference>